<comment type="caution">
    <text evidence="2">The sequence shown here is derived from an EMBL/GenBank/DDBJ whole genome shotgun (WGS) entry which is preliminary data.</text>
</comment>
<keyword evidence="1" id="KW-0812">Transmembrane</keyword>
<protein>
    <submittedName>
        <fullName evidence="2">Uncharacterized protein</fullName>
    </submittedName>
</protein>
<gene>
    <name evidence="2" type="ORF">DPMN_069414</name>
</gene>
<evidence type="ECO:0000256" key="1">
    <source>
        <dbReference type="SAM" id="Phobius"/>
    </source>
</evidence>
<evidence type="ECO:0000313" key="2">
    <source>
        <dbReference type="EMBL" id="KAH3709948.1"/>
    </source>
</evidence>
<keyword evidence="1" id="KW-0472">Membrane</keyword>
<evidence type="ECO:0000313" key="3">
    <source>
        <dbReference type="Proteomes" id="UP000828390"/>
    </source>
</evidence>
<proteinExistence type="predicted"/>
<organism evidence="2 3">
    <name type="scientific">Dreissena polymorpha</name>
    <name type="common">Zebra mussel</name>
    <name type="synonym">Mytilus polymorpha</name>
    <dbReference type="NCBI Taxonomy" id="45954"/>
    <lineage>
        <taxon>Eukaryota</taxon>
        <taxon>Metazoa</taxon>
        <taxon>Spiralia</taxon>
        <taxon>Lophotrochozoa</taxon>
        <taxon>Mollusca</taxon>
        <taxon>Bivalvia</taxon>
        <taxon>Autobranchia</taxon>
        <taxon>Heteroconchia</taxon>
        <taxon>Euheterodonta</taxon>
        <taxon>Imparidentia</taxon>
        <taxon>Neoheterodontei</taxon>
        <taxon>Myida</taxon>
        <taxon>Dreissenoidea</taxon>
        <taxon>Dreissenidae</taxon>
        <taxon>Dreissena</taxon>
    </lineage>
</organism>
<accession>A0A9D3YZG1</accession>
<feature type="transmembrane region" description="Helical" evidence="1">
    <location>
        <begin position="74"/>
        <end position="96"/>
    </location>
</feature>
<dbReference type="AlphaFoldDB" id="A0A9D3YZG1"/>
<reference evidence="2" key="2">
    <citation type="submission" date="2020-11" db="EMBL/GenBank/DDBJ databases">
        <authorList>
            <person name="McCartney M.A."/>
            <person name="Auch B."/>
            <person name="Kono T."/>
            <person name="Mallez S."/>
            <person name="Becker A."/>
            <person name="Gohl D.M."/>
            <person name="Silverstein K.A.T."/>
            <person name="Koren S."/>
            <person name="Bechman K.B."/>
            <person name="Herman A."/>
            <person name="Abrahante J.E."/>
            <person name="Garbe J."/>
        </authorList>
    </citation>
    <scope>NUCLEOTIDE SEQUENCE</scope>
    <source>
        <strain evidence="2">Duluth1</strain>
        <tissue evidence="2">Whole animal</tissue>
    </source>
</reference>
<name>A0A9D3YZG1_DREPO</name>
<dbReference type="Proteomes" id="UP000828390">
    <property type="component" value="Unassembled WGS sequence"/>
</dbReference>
<dbReference type="EMBL" id="JAIWYP010000014">
    <property type="protein sequence ID" value="KAH3709948.1"/>
    <property type="molecule type" value="Genomic_DNA"/>
</dbReference>
<keyword evidence="1" id="KW-1133">Transmembrane helix</keyword>
<sequence>MQAKYISSIGDKECTVSFLRPKRKEPNAVAKFTPNTDKMTSGQIKEKSLYDGKTPVDHADKVYTWGKFLERLDIYLFVLFFVMIVLTTVIFFILLLNHATRSGNIAADEVPQATTTVLPG</sequence>
<keyword evidence="3" id="KW-1185">Reference proteome</keyword>
<reference evidence="2" key="1">
    <citation type="journal article" date="2019" name="bioRxiv">
        <title>The Genome of the Zebra Mussel, Dreissena polymorpha: A Resource for Invasive Species Research.</title>
        <authorList>
            <person name="McCartney M.A."/>
            <person name="Auch B."/>
            <person name="Kono T."/>
            <person name="Mallez S."/>
            <person name="Zhang Y."/>
            <person name="Obille A."/>
            <person name="Becker A."/>
            <person name="Abrahante J.E."/>
            <person name="Garbe J."/>
            <person name="Badalamenti J.P."/>
            <person name="Herman A."/>
            <person name="Mangelson H."/>
            <person name="Liachko I."/>
            <person name="Sullivan S."/>
            <person name="Sone E.D."/>
            <person name="Koren S."/>
            <person name="Silverstein K.A.T."/>
            <person name="Beckman K.B."/>
            <person name="Gohl D.M."/>
        </authorList>
    </citation>
    <scope>NUCLEOTIDE SEQUENCE</scope>
    <source>
        <strain evidence="2">Duluth1</strain>
        <tissue evidence="2">Whole animal</tissue>
    </source>
</reference>